<sequence length="397" mass="45737">MKKRKVAFLHVSFPDGGAERITMDIINYISSFNYESYIFTCNLESEKLPTESVNSFKPLLLPDSTNVDSVENADFIIYSLDKNEIDIFILPHYELVTLSYIRSRTHCKIVFAHHGVPLWEVENELSIMKRKSARNFPKKLEWHLLRYPKYKLLGKFEKKYLEKYRKIYDTVDAYTVLCDEYKKKLISKLGVQSENNKIRVIHNSERPVTEVNLNKKKQILFVGRMTYADKRIDRLLKIWELACSDLPDWELVLVGDGPERATLQQKAVEMELPRISFEGYSNKVGEYYSQATVLCLTSTFEGWGLCLTEAQAHGVIPFAFGCSAGVKEILSPSGVNGYIIPPFSIRKYARSLVALLNNPSRIKEMQMNVIQKSKKYSTEAVGLSWLCLFDSLFVSQK</sequence>
<dbReference type="SUPFAM" id="SSF53756">
    <property type="entry name" value="UDP-Glycosyltransferase/glycogen phosphorylase"/>
    <property type="match status" value="1"/>
</dbReference>
<dbReference type="EMBL" id="BAJS01000001">
    <property type="protein sequence ID" value="GAK35196.1"/>
    <property type="molecule type" value="Genomic_DNA"/>
</dbReference>
<dbReference type="Proteomes" id="UP000027601">
    <property type="component" value="Unassembled WGS sequence"/>
</dbReference>
<dbReference type="Pfam" id="PF00534">
    <property type="entry name" value="Glycos_transf_1"/>
    <property type="match status" value="1"/>
</dbReference>
<evidence type="ECO:0000313" key="4">
    <source>
        <dbReference type="Proteomes" id="UP000027601"/>
    </source>
</evidence>
<proteinExistence type="predicted"/>
<dbReference type="eggNOG" id="COG0438">
    <property type="taxonomic scope" value="Bacteria"/>
</dbReference>
<evidence type="ECO:0000259" key="2">
    <source>
        <dbReference type="Pfam" id="PF13439"/>
    </source>
</evidence>
<feature type="domain" description="Glycosyltransferase subfamily 4-like N-terminal" evidence="2">
    <location>
        <begin position="16"/>
        <end position="203"/>
    </location>
</feature>
<evidence type="ECO:0000259" key="1">
    <source>
        <dbReference type="Pfam" id="PF00534"/>
    </source>
</evidence>
<dbReference type="PANTHER" id="PTHR12526:SF628">
    <property type="entry name" value="MANNOSYLGLUCOSYLGLYCERATE SYNTHASE"/>
    <property type="match status" value="1"/>
</dbReference>
<evidence type="ECO:0000313" key="3">
    <source>
        <dbReference type="EMBL" id="GAK35196.1"/>
    </source>
</evidence>
<keyword evidence="4" id="KW-1185">Reference proteome</keyword>
<gene>
    <name evidence="3" type="ORF">JCM15093_275</name>
</gene>
<dbReference type="STRING" id="1121097.GCA_000428125_00283"/>
<dbReference type="PANTHER" id="PTHR12526">
    <property type="entry name" value="GLYCOSYLTRANSFERASE"/>
    <property type="match status" value="1"/>
</dbReference>
<protein>
    <submittedName>
        <fullName evidence="3">Glycosyltransferase</fullName>
    </submittedName>
</protein>
<dbReference type="OrthoDB" id="9790710at2"/>
<comment type="caution">
    <text evidence="3">The sequence shown here is derived from an EMBL/GenBank/DDBJ whole genome shotgun (WGS) entry which is preliminary data.</text>
</comment>
<keyword evidence="3" id="KW-0808">Transferase</keyword>
<name>A0A069CYS8_9BACE</name>
<organism evidence="3 4">
    <name type="scientific">Bacteroides graminisolvens DSM 19988 = JCM 15093</name>
    <dbReference type="NCBI Taxonomy" id="1121097"/>
    <lineage>
        <taxon>Bacteria</taxon>
        <taxon>Pseudomonadati</taxon>
        <taxon>Bacteroidota</taxon>
        <taxon>Bacteroidia</taxon>
        <taxon>Bacteroidales</taxon>
        <taxon>Bacteroidaceae</taxon>
        <taxon>Bacteroides</taxon>
    </lineage>
</organism>
<feature type="domain" description="Glycosyl transferase family 1" evidence="1">
    <location>
        <begin position="214"/>
        <end position="375"/>
    </location>
</feature>
<dbReference type="RefSeq" id="WP_024995424.1">
    <property type="nucleotide sequence ID" value="NZ_ATZI01000001.1"/>
</dbReference>
<accession>A0A069CYS8</accession>
<dbReference type="Pfam" id="PF13439">
    <property type="entry name" value="Glyco_transf_4"/>
    <property type="match status" value="1"/>
</dbReference>
<dbReference type="Gene3D" id="3.40.50.2000">
    <property type="entry name" value="Glycogen Phosphorylase B"/>
    <property type="match status" value="2"/>
</dbReference>
<dbReference type="InterPro" id="IPR001296">
    <property type="entry name" value="Glyco_trans_1"/>
</dbReference>
<reference evidence="3 4" key="1">
    <citation type="journal article" date="2015" name="Microbes Environ.">
        <title>Distribution and evolution of nitrogen fixation genes in the phylum bacteroidetes.</title>
        <authorList>
            <person name="Inoue J."/>
            <person name="Oshima K."/>
            <person name="Suda W."/>
            <person name="Sakamoto M."/>
            <person name="Iino T."/>
            <person name="Noda S."/>
            <person name="Hongoh Y."/>
            <person name="Hattori M."/>
            <person name="Ohkuma M."/>
        </authorList>
    </citation>
    <scope>NUCLEOTIDE SEQUENCE [LARGE SCALE GENOMIC DNA]</scope>
    <source>
        <strain evidence="3 4">JCM 15093</strain>
    </source>
</reference>
<dbReference type="InterPro" id="IPR028098">
    <property type="entry name" value="Glyco_trans_4-like_N"/>
</dbReference>
<dbReference type="AlphaFoldDB" id="A0A069CYS8"/>
<dbReference type="GO" id="GO:0016757">
    <property type="term" value="F:glycosyltransferase activity"/>
    <property type="evidence" value="ECO:0007669"/>
    <property type="project" value="InterPro"/>
</dbReference>